<accession>A0A5R9G9T5</accession>
<organism evidence="1 2">
    <name type="scientific">Paenibacillus antri</name>
    <dbReference type="NCBI Taxonomy" id="2582848"/>
    <lineage>
        <taxon>Bacteria</taxon>
        <taxon>Bacillati</taxon>
        <taxon>Bacillota</taxon>
        <taxon>Bacilli</taxon>
        <taxon>Bacillales</taxon>
        <taxon>Paenibacillaceae</taxon>
        <taxon>Paenibacillus</taxon>
    </lineage>
</organism>
<dbReference type="GO" id="GO:0005975">
    <property type="term" value="P:carbohydrate metabolic process"/>
    <property type="evidence" value="ECO:0007669"/>
    <property type="project" value="InterPro"/>
</dbReference>
<keyword evidence="2" id="KW-1185">Reference proteome</keyword>
<name>A0A5R9G9T5_9BACL</name>
<dbReference type="OrthoDB" id="2765619at2"/>
<dbReference type="AlphaFoldDB" id="A0A5R9G9T5"/>
<sequence length="640" mass="72325">MQNRNVAIITAESSDLSELMLAFDPAATLIKPGEVSRYDLDRFEAIALLGGVSEKPLLLAPEERILVEKEIRKGKRVFAEYAASIGHMYASPPQSTRFERLVYCAESPGIDGLSLGDVLDDQSGMRIKPHDIACSHGRPILTFASVNVHGSAEVTDEMLGRISDRALWFEEPDRLLVCSFRLCRFRKARFAPHRKVAALISYILGWLFRAKVDLGPMRAAYSFVHADGGSATLESRIAHSVERAMAWFEKSGVLRDEGRGGVWEGMGTEIAPDGTQRVSAIRRVDCIGEAALPYFLHYLHASNERDLLVSERLHDYVFDYFLNKEPGELYGMMRWTEEAWGVCYQDDVARALIPHLLKCLYTGSRYRLNEAADALRFLVKTTGTDGTRVFRTDNLALTEEKLRALRSEPGRLPSAHYNGYYWAALFLAYKLTGERTFLETGVRGMETLLAVYPDTVREQSQTQEYCRLILPLAWMYWATGEERHKDWLYRVAEDLQSFKHPSGAYLEWDEGYQAAMRHGMGEGESSLLTKNGDPVADLLYSNNWLPIAYMQAYFVTKDERFLRRWEEHAAFLSSAQLAGDNPQIDGAWARAFDVELHEVYGNPADAGWGPWAIESGWTVAEIASGLLMGLLKHRLRPAYE</sequence>
<dbReference type="SUPFAM" id="SSF48208">
    <property type="entry name" value="Six-hairpin glycosidases"/>
    <property type="match status" value="2"/>
</dbReference>
<evidence type="ECO:0000313" key="1">
    <source>
        <dbReference type="EMBL" id="TLS49473.1"/>
    </source>
</evidence>
<proteinExistence type="predicted"/>
<dbReference type="RefSeq" id="WP_138197191.1">
    <property type="nucleotide sequence ID" value="NZ_VCIW01000021.1"/>
</dbReference>
<protein>
    <submittedName>
        <fullName evidence="1">Uncharacterized protein</fullName>
    </submittedName>
</protein>
<evidence type="ECO:0000313" key="2">
    <source>
        <dbReference type="Proteomes" id="UP000309676"/>
    </source>
</evidence>
<gene>
    <name evidence="1" type="ORF">FE782_25505</name>
</gene>
<comment type="caution">
    <text evidence="1">The sequence shown here is derived from an EMBL/GenBank/DDBJ whole genome shotgun (WGS) entry which is preliminary data.</text>
</comment>
<dbReference type="Proteomes" id="UP000309676">
    <property type="component" value="Unassembled WGS sequence"/>
</dbReference>
<dbReference type="InterPro" id="IPR008928">
    <property type="entry name" value="6-hairpin_glycosidase_sf"/>
</dbReference>
<dbReference type="EMBL" id="VCIW01000021">
    <property type="protein sequence ID" value="TLS49473.1"/>
    <property type="molecule type" value="Genomic_DNA"/>
</dbReference>
<reference evidence="1 2" key="1">
    <citation type="submission" date="2019-05" db="EMBL/GenBank/DDBJ databases">
        <authorList>
            <person name="Narsing Rao M.P."/>
            <person name="Li W.J."/>
        </authorList>
    </citation>
    <scope>NUCLEOTIDE SEQUENCE [LARGE SCALE GENOMIC DNA]</scope>
    <source>
        <strain evidence="1 2">SYSU_K30003</strain>
    </source>
</reference>